<protein>
    <recommendedName>
        <fullName evidence="3">Glucose-methanol-choline oxidoreductase N-terminal domain-containing protein</fullName>
    </recommendedName>
</protein>
<dbReference type="GO" id="GO:0016614">
    <property type="term" value="F:oxidoreductase activity, acting on CH-OH group of donors"/>
    <property type="evidence" value="ECO:0007669"/>
    <property type="project" value="InterPro"/>
</dbReference>
<sequence length="369" mass="40905">MDLAAERASPTPLANSPLLPLLLISLATQRNAPKEATSIRDEYDYIVVGAGSAGSVVASRLSEKPCVRVLLLEAGGKKAPLLNDVPALGRFFWNTDIDWQFKTVPQKHAAFFHKNRQVVWPSGKGLGGSSLLNAMLYVRGNPKDYDDWEAQGAKGWSYKDVFPYFLKLEDNKDPDYLINGFHASGGPITAEKPRYEGELKNPIREAAQQLGYKVLDSNAKRQTGFNDYQGSLRNGQRCSTAKGYLVPAENRTNLDIVGGAYARKIPVIADLPVGDNFQDHQGFPMPFVLDAKPLKEKLNDPDSIKEYINYRTGPLASPEMVSAMAFLDGKAVSPEEDYPDHELYFLELSKEIAKEQVGLNSIEWRLVGR</sequence>
<dbReference type="Pfam" id="PF00732">
    <property type="entry name" value="GMC_oxred_N"/>
    <property type="match status" value="1"/>
</dbReference>
<keyword evidence="2" id="KW-0274">FAD</keyword>
<reference evidence="4 5" key="1">
    <citation type="submission" date="2024-04" db="EMBL/GenBank/DDBJ databases">
        <authorList>
            <person name="Rising A."/>
            <person name="Reimegard J."/>
            <person name="Sonavane S."/>
            <person name="Akerstrom W."/>
            <person name="Nylinder S."/>
            <person name="Hedman E."/>
            <person name="Kallberg Y."/>
        </authorList>
    </citation>
    <scope>NUCLEOTIDE SEQUENCE [LARGE SCALE GENOMIC DNA]</scope>
</reference>
<dbReference type="Gene3D" id="3.50.50.60">
    <property type="entry name" value="FAD/NAD(P)-binding domain"/>
    <property type="match status" value="2"/>
</dbReference>
<evidence type="ECO:0000313" key="5">
    <source>
        <dbReference type="Proteomes" id="UP001497382"/>
    </source>
</evidence>
<evidence type="ECO:0000313" key="4">
    <source>
        <dbReference type="EMBL" id="CAL1262832.1"/>
    </source>
</evidence>
<comment type="caution">
    <text evidence="4">The sequence shown here is derived from an EMBL/GenBank/DDBJ whole genome shotgun (WGS) entry which is preliminary data.</text>
</comment>
<dbReference type="Gene3D" id="3.30.560.10">
    <property type="entry name" value="Glucose Oxidase, domain 3"/>
    <property type="match status" value="2"/>
</dbReference>
<gene>
    <name evidence="4" type="ORF">LARSCL_LOCUS1221</name>
</gene>
<comment type="similarity">
    <text evidence="1 2">Belongs to the GMC oxidoreductase family.</text>
</comment>
<proteinExistence type="inferred from homology"/>
<dbReference type="PANTHER" id="PTHR11552:SF227">
    <property type="entry name" value="GLUCOSE DEHYDROGENASE [FAD, QUINONE]-LIKE PROTEIN"/>
    <property type="match status" value="1"/>
</dbReference>
<keyword evidence="2" id="KW-0285">Flavoprotein</keyword>
<dbReference type="InterPro" id="IPR012132">
    <property type="entry name" value="GMC_OxRdtase"/>
</dbReference>
<dbReference type="SUPFAM" id="SSF51905">
    <property type="entry name" value="FAD/NAD(P)-binding domain"/>
    <property type="match status" value="1"/>
</dbReference>
<dbReference type="GO" id="GO:0050660">
    <property type="term" value="F:flavin adenine dinucleotide binding"/>
    <property type="evidence" value="ECO:0007669"/>
    <property type="project" value="InterPro"/>
</dbReference>
<accession>A0AAV1YV51</accession>
<dbReference type="AlphaFoldDB" id="A0AAV1YV51"/>
<evidence type="ECO:0000256" key="1">
    <source>
        <dbReference type="ARBA" id="ARBA00010790"/>
    </source>
</evidence>
<dbReference type="PANTHER" id="PTHR11552">
    <property type="entry name" value="GLUCOSE-METHANOL-CHOLINE GMC OXIDOREDUCTASE"/>
    <property type="match status" value="1"/>
</dbReference>
<dbReference type="InterPro" id="IPR000172">
    <property type="entry name" value="GMC_OxRdtase_N"/>
</dbReference>
<organism evidence="4 5">
    <name type="scientific">Larinioides sclopetarius</name>
    <dbReference type="NCBI Taxonomy" id="280406"/>
    <lineage>
        <taxon>Eukaryota</taxon>
        <taxon>Metazoa</taxon>
        <taxon>Ecdysozoa</taxon>
        <taxon>Arthropoda</taxon>
        <taxon>Chelicerata</taxon>
        <taxon>Arachnida</taxon>
        <taxon>Araneae</taxon>
        <taxon>Araneomorphae</taxon>
        <taxon>Entelegynae</taxon>
        <taxon>Araneoidea</taxon>
        <taxon>Araneidae</taxon>
        <taxon>Larinioides</taxon>
    </lineage>
</organism>
<dbReference type="InterPro" id="IPR036188">
    <property type="entry name" value="FAD/NAD-bd_sf"/>
</dbReference>
<dbReference type="Proteomes" id="UP001497382">
    <property type="component" value="Unassembled WGS sequence"/>
</dbReference>
<dbReference type="EMBL" id="CAXIEN010000007">
    <property type="protein sequence ID" value="CAL1262832.1"/>
    <property type="molecule type" value="Genomic_DNA"/>
</dbReference>
<evidence type="ECO:0000256" key="2">
    <source>
        <dbReference type="RuleBase" id="RU003968"/>
    </source>
</evidence>
<name>A0AAV1YV51_9ARAC</name>
<keyword evidence="5" id="KW-1185">Reference proteome</keyword>
<dbReference type="PROSITE" id="PS00623">
    <property type="entry name" value="GMC_OXRED_1"/>
    <property type="match status" value="1"/>
</dbReference>
<evidence type="ECO:0000259" key="3">
    <source>
        <dbReference type="PROSITE" id="PS00623"/>
    </source>
</evidence>
<feature type="domain" description="Glucose-methanol-choline oxidoreductase N-terminal" evidence="3">
    <location>
        <begin position="123"/>
        <end position="146"/>
    </location>
</feature>